<name>H6QD92_PYROT</name>
<evidence type="ECO:0000313" key="3">
    <source>
        <dbReference type="Proteomes" id="UP000009062"/>
    </source>
</evidence>
<keyword evidence="1" id="KW-0175">Coiled coil</keyword>
<dbReference type="KEGG" id="pog:Pogu_2408"/>
<dbReference type="STRING" id="698757.Pogu_2408"/>
<protein>
    <submittedName>
        <fullName evidence="2">Uncharacterized protein</fullName>
    </submittedName>
</protein>
<evidence type="ECO:0000256" key="1">
    <source>
        <dbReference type="SAM" id="Coils"/>
    </source>
</evidence>
<feature type="coiled-coil region" evidence="1">
    <location>
        <begin position="126"/>
        <end position="186"/>
    </location>
</feature>
<proteinExistence type="predicted"/>
<evidence type="ECO:0000313" key="2">
    <source>
        <dbReference type="EMBL" id="AFA40435.1"/>
    </source>
</evidence>
<organism evidence="2 3">
    <name type="scientific">Pyrobaculum oguniense (strain DSM 13380 / JCM 10595 / TE7)</name>
    <dbReference type="NCBI Taxonomy" id="698757"/>
    <lineage>
        <taxon>Archaea</taxon>
        <taxon>Thermoproteota</taxon>
        <taxon>Thermoprotei</taxon>
        <taxon>Thermoproteales</taxon>
        <taxon>Thermoproteaceae</taxon>
        <taxon>Pyrobaculum</taxon>
    </lineage>
</organism>
<dbReference type="AlphaFoldDB" id="H6QD92"/>
<gene>
    <name evidence="2" type="ordered locus">Pogu_2408</name>
</gene>
<dbReference type="HOGENOM" id="CLU_1149861_0_0_2"/>
<accession>H6QD92</accession>
<dbReference type="EMBL" id="CP003316">
    <property type="protein sequence ID" value="AFA40435.1"/>
    <property type="molecule type" value="Genomic_DNA"/>
</dbReference>
<keyword evidence="3" id="KW-1185">Reference proteome</keyword>
<dbReference type="Proteomes" id="UP000009062">
    <property type="component" value="Chromosome"/>
</dbReference>
<sequence>MSVCPVLRRGEGGFVCDYTNRPIDPFSWYCVGNYSECPIFIRYSREARPAPKPEEVPKPLAEVLSIAAERPETEFEKAIKPVIDNVVLKYDDMVKKLDSMWSEYEGNVVNARRQWEVEKMALLRAQDLLNRTIGDYEKMLAELELKREFMPPDAFENTRRDLSERLEALRNLLEEVRSKYNALEEGLSSHFRRVLATSTSAEVISLKLSLSKLEELLKEGKISRETYEKLKSELEGLLK</sequence>
<dbReference type="eggNOG" id="arCOG03733">
    <property type="taxonomic scope" value="Archaea"/>
</dbReference>
<reference evidence="2 3" key="1">
    <citation type="journal article" date="2012" name="Stand. Genomic Sci.">
        <title>Complete genome sequence of Pyrobaculum oguniense.</title>
        <authorList>
            <person name="Bernick D.L."/>
            <person name="Karplus K."/>
            <person name="Lui L.M."/>
            <person name="Coker J.K."/>
            <person name="Murphy J.N."/>
            <person name="Chan P.P."/>
            <person name="Cozen A.E."/>
            <person name="Lowe T.M."/>
        </authorList>
    </citation>
    <scope>NUCLEOTIDE SEQUENCE [LARGE SCALE GENOMIC DNA]</scope>
    <source>
        <strain evidence="2 3">TE7</strain>
    </source>
</reference>